<evidence type="ECO:0000256" key="6">
    <source>
        <dbReference type="ARBA" id="ARBA00023242"/>
    </source>
</evidence>
<dbReference type="InterPro" id="IPR000571">
    <property type="entry name" value="Znf_CCCH"/>
</dbReference>
<keyword evidence="5" id="KW-0269">Exonuclease</keyword>
<feature type="region of interest" description="Disordered" evidence="8">
    <location>
        <begin position="37"/>
        <end position="56"/>
    </location>
</feature>
<dbReference type="OrthoDB" id="206335at2759"/>
<dbReference type="Proteomes" id="UP000291343">
    <property type="component" value="Unassembled WGS sequence"/>
</dbReference>
<evidence type="ECO:0000256" key="3">
    <source>
        <dbReference type="ARBA" id="ARBA00022722"/>
    </source>
</evidence>
<reference evidence="10 11" key="1">
    <citation type="journal article" date="2017" name="Gigascience">
        <title>Genome sequence of the small brown planthopper, Laodelphax striatellus.</title>
        <authorList>
            <person name="Zhu J."/>
            <person name="Jiang F."/>
            <person name="Wang X."/>
            <person name="Yang P."/>
            <person name="Bao Y."/>
            <person name="Zhao W."/>
            <person name="Wang W."/>
            <person name="Lu H."/>
            <person name="Wang Q."/>
            <person name="Cui N."/>
            <person name="Li J."/>
            <person name="Chen X."/>
            <person name="Luo L."/>
            <person name="Yu J."/>
            <person name="Kang L."/>
            <person name="Cui F."/>
        </authorList>
    </citation>
    <scope>NUCLEOTIDE SEQUENCE [LARGE SCALE GENOMIC DNA]</scope>
    <source>
        <strain evidence="10">Lst14</strain>
    </source>
</reference>
<dbReference type="PANTHER" id="PTHR12801">
    <property type="entry name" value="RNA EXONUCLEASE REXO1 / RECO3 FAMILY MEMBER-RELATED"/>
    <property type="match status" value="1"/>
</dbReference>
<dbReference type="CDD" id="cd06145">
    <property type="entry name" value="REX1_like"/>
    <property type="match status" value="1"/>
</dbReference>
<feature type="domain" description="C3H1-type" evidence="9">
    <location>
        <begin position="12"/>
        <end position="33"/>
    </location>
</feature>
<dbReference type="Pfam" id="PF00929">
    <property type="entry name" value="RNase_T"/>
    <property type="match status" value="1"/>
</dbReference>
<evidence type="ECO:0000259" key="9">
    <source>
        <dbReference type="PROSITE" id="PS50103"/>
    </source>
</evidence>
<dbReference type="GO" id="GO:0005634">
    <property type="term" value="C:nucleus"/>
    <property type="evidence" value="ECO:0007669"/>
    <property type="project" value="UniProtKB-SubCell"/>
</dbReference>
<dbReference type="InParanoid" id="A0A482WMK9"/>
<evidence type="ECO:0000313" key="11">
    <source>
        <dbReference type="Proteomes" id="UP000291343"/>
    </source>
</evidence>
<keyword evidence="7" id="KW-0863">Zinc-finger</keyword>
<evidence type="ECO:0000256" key="7">
    <source>
        <dbReference type="PROSITE-ProRule" id="PRU00723"/>
    </source>
</evidence>
<feature type="zinc finger region" description="C3H1-type" evidence="7">
    <location>
        <begin position="12"/>
        <end position="33"/>
    </location>
</feature>
<dbReference type="GO" id="GO:0008270">
    <property type="term" value="F:zinc ion binding"/>
    <property type="evidence" value="ECO:0007669"/>
    <property type="project" value="UniProtKB-KW"/>
</dbReference>
<gene>
    <name evidence="10" type="ORF">LSTR_LSTR007809</name>
</gene>
<dbReference type="GO" id="GO:0010629">
    <property type="term" value="P:negative regulation of gene expression"/>
    <property type="evidence" value="ECO:0007669"/>
    <property type="project" value="UniProtKB-ARBA"/>
</dbReference>
<comment type="subcellular location">
    <subcellularLocation>
        <location evidence="1">Nucleus</location>
    </subcellularLocation>
</comment>
<dbReference type="FunCoup" id="A0A482WMK9">
    <property type="interactions" value="1185"/>
</dbReference>
<dbReference type="STRING" id="195883.A0A482WMK9"/>
<name>A0A482WMK9_LAOST</name>
<dbReference type="SMR" id="A0A482WMK9"/>
<accession>A0A482WMK9</accession>
<dbReference type="InterPro" id="IPR012337">
    <property type="entry name" value="RNaseH-like_sf"/>
</dbReference>
<keyword evidence="7" id="KW-0479">Metal-binding</keyword>
<protein>
    <recommendedName>
        <fullName evidence="9">C3H1-type domain-containing protein</fullName>
    </recommendedName>
</protein>
<dbReference type="InterPro" id="IPR036397">
    <property type="entry name" value="RNaseH_sf"/>
</dbReference>
<dbReference type="Gene3D" id="3.30.420.10">
    <property type="entry name" value="Ribonuclease H-like superfamily/Ribonuclease H"/>
    <property type="match status" value="1"/>
</dbReference>
<comment type="similarity">
    <text evidence="2">Belongs to the REXO1/REXO3 family.</text>
</comment>
<evidence type="ECO:0000256" key="8">
    <source>
        <dbReference type="SAM" id="MobiDB-lite"/>
    </source>
</evidence>
<evidence type="ECO:0000256" key="1">
    <source>
        <dbReference type="ARBA" id="ARBA00004123"/>
    </source>
</evidence>
<dbReference type="InterPro" id="IPR013520">
    <property type="entry name" value="Ribonucl_H"/>
</dbReference>
<dbReference type="InterPro" id="IPR034922">
    <property type="entry name" value="REX1-like_exo"/>
</dbReference>
<evidence type="ECO:0000256" key="5">
    <source>
        <dbReference type="ARBA" id="ARBA00022839"/>
    </source>
</evidence>
<evidence type="ECO:0000256" key="4">
    <source>
        <dbReference type="ARBA" id="ARBA00022801"/>
    </source>
</evidence>
<comment type="caution">
    <text evidence="10">The sequence shown here is derived from an EMBL/GenBank/DDBJ whole genome shotgun (WGS) entry which is preliminary data.</text>
</comment>
<keyword evidence="3" id="KW-0540">Nuclease</keyword>
<dbReference type="PANTHER" id="PTHR12801:SF115">
    <property type="entry name" value="FI18136P1-RELATED"/>
    <property type="match status" value="1"/>
</dbReference>
<dbReference type="GO" id="GO:0004527">
    <property type="term" value="F:exonuclease activity"/>
    <property type="evidence" value="ECO:0007669"/>
    <property type="project" value="UniProtKB-KW"/>
</dbReference>
<evidence type="ECO:0000256" key="2">
    <source>
        <dbReference type="ARBA" id="ARBA00006357"/>
    </source>
</evidence>
<proteinExistence type="inferred from homology"/>
<dbReference type="SUPFAM" id="SSF53098">
    <property type="entry name" value="Ribonuclease H-like"/>
    <property type="match status" value="1"/>
</dbReference>
<keyword evidence="7" id="KW-0862">Zinc</keyword>
<sequence length="993" mass="113057">MLPSKGFFASYLCPFFEQGSCERPYCHFHHRKKTNTSEIKRGSKANHSIQANHTKESDELKEIENYLDITPGKPEYRSTINETSNSVSYTPTPIAILKKRNTTGCNNNKLEIDEEILIKKQKTQTCNGLESSENPKYDTQNFVKTEEKEMSLNAIECQPVYHNDGELNACSNYIEMKPNNTHNAMLDSSYAEEISFNNENSCDQLKNNYQSLRKTISKNSLNHSILHSNQTDLYLAGGEFKTETNTSIINCQSTKTNISYSDASNSTFSLGPYGESLMNNILTCEKNKKYFDHIVDENDTKENSYNAMKDEDLTLKRIINLDENGCTTTNEDILNNSECTPKETYANIVKQDKYSSYYNKNKSQYSLETFSKVGHNRILTEGNANIISKTNGASNIASRNFGNYAKSNKIRLNEENTHTQDHLSSSCTYRAPSNSLLNEKSKKETVLNEKVSGLGTYEMQSSIIQNINVKQRISHSDPTEKKKGAIENAKVKSHCSPSQVLLERWKTASLMNKKNIDKNKETAPKMRIAYVPNVTALLAERERITNSLTKSSQVKDNSSNSLNKFEGLSLLKNDLLVEFVDNSKIPIIRRQTFLNKVLEIYSNLYNYETARSKAVDTEKEICSTSKTQTTYYNKFAQLFMRLKKETATKNESQETTTENTQETKEADRLLMYNDLLKYIMSDLEDNGIPVPHPEKPGYAKMKKIYGVSSYNKNKSICINCLKEFEVDSAGYSIERNNCKFHSGKKYRQKRKYGVEKVWTCCNGDEERDGCMENELHVRDMVDYDNIPGFKQIREPTVSSEEACQVYALDCEMCYTTEGSELTRCTVVDSNLNVVYDKLCAPDLPIVDYCTKFSGISEGDLDNVSTKLTDIQDDLLNLFTTETILIGHGIGNDLKAVKLFHRSIIDTNVVYGNFRKHKLSDLTKEILHREIQISEGGHDSCEDAIATMELMLIKVKEDRKKVLKLKTGTGFNVKLNEQKLMNNSEKLQKKMRGK</sequence>
<dbReference type="FunFam" id="3.30.420.10:FF:000031">
    <property type="entry name" value="RNA exonuclease 1"/>
    <property type="match status" value="1"/>
</dbReference>
<dbReference type="PROSITE" id="PS50103">
    <property type="entry name" value="ZF_C3H1"/>
    <property type="match status" value="1"/>
</dbReference>
<dbReference type="EMBL" id="QKKF02030383">
    <property type="protein sequence ID" value="RZF34757.1"/>
    <property type="molecule type" value="Genomic_DNA"/>
</dbReference>
<organism evidence="10 11">
    <name type="scientific">Laodelphax striatellus</name>
    <name type="common">Small brown planthopper</name>
    <name type="synonym">Delphax striatella</name>
    <dbReference type="NCBI Taxonomy" id="195883"/>
    <lineage>
        <taxon>Eukaryota</taxon>
        <taxon>Metazoa</taxon>
        <taxon>Ecdysozoa</taxon>
        <taxon>Arthropoda</taxon>
        <taxon>Hexapoda</taxon>
        <taxon>Insecta</taxon>
        <taxon>Pterygota</taxon>
        <taxon>Neoptera</taxon>
        <taxon>Paraneoptera</taxon>
        <taxon>Hemiptera</taxon>
        <taxon>Auchenorrhyncha</taxon>
        <taxon>Fulgoroidea</taxon>
        <taxon>Delphacidae</taxon>
        <taxon>Criomorphinae</taxon>
        <taxon>Laodelphax</taxon>
    </lineage>
</organism>
<keyword evidence="6" id="KW-0539">Nucleus</keyword>
<evidence type="ECO:0000313" key="10">
    <source>
        <dbReference type="EMBL" id="RZF34757.1"/>
    </source>
</evidence>
<keyword evidence="11" id="KW-1185">Reference proteome</keyword>
<dbReference type="InterPro" id="IPR047021">
    <property type="entry name" value="REXO1/3/4-like"/>
</dbReference>
<dbReference type="GO" id="GO:0003676">
    <property type="term" value="F:nucleic acid binding"/>
    <property type="evidence" value="ECO:0007669"/>
    <property type="project" value="InterPro"/>
</dbReference>
<dbReference type="AlphaFoldDB" id="A0A482WMK9"/>
<keyword evidence="4" id="KW-0378">Hydrolase</keyword>
<dbReference type="SMART" id="SM00479">
    <property type="entry name" value="EXOIII"/>
    <property type="match status" value="1"/>
</dbReference>